<sequence>MNSNVSKTKLVSFISIVIAIIILGHYWNIHNGYKNEVSSRSQSSDEKLSEGSDKTRNYIVTDNVEFKMETKQTQKKLTKCGDIEEDIRRSSLEQVKPLLPKVPQSHKIKKGIEPLCREDTRPIPDNRLTDEESKRQQSCINNFKTDHAKGSGQFWSGDTQFIRHKHHKYLNSESVVLDIGGNKGEDAEAIIKDYNPGVYVILEPIKTLYKALITMFKKNPNVVLYDFGLGKKNDKFFVNVVGHGGDATSVFIENNKKDSCLLRVYNTTEFLIRLGVSCFDVDLITINCEGCEYDILETLLSTNITQRFRHIQFATHPTLKHLKQPAERYCEIQEKLSRTHVISYQYKFCWESWTRKDIATK</sequence>
<protein>
    <recommendedName>
        <fullName evidence="4">Methyltransferase FkbM domain-containing protein</fullName>
    </recommendedName>
</protein>
<accession>A0A8W8K9U1</accession>
<evidence type="ECO:0000313" key="3">
    <source>
        <dbReference type="Proteomes" id="UP000005408"/>
    </source>
</evidence>
<dbReference type="Gene3D" id="3.40.50.150">
    <property type="entry name" value="Vaccinia Virus protein VP39"/>
    <property type="match status" value="1"/>
</dbReference>
<organism evidence="2 3">
    <name type="scientific">Magallana gigas</name>
    <name type="common">Pacific oyster</name>
    <name type="synonym">Crassostrea gigas</name>
    <dbReference type="NCBI Taxonomy" id="29159"/>
    <lineage>
        <taxon>Eukaryota</taxon>
        <taxon>Metazoa</taxon>
        <taxon>Spiralia</taxon>
        <taxon>Lophotrochozoa</taxon>
        <taxon>Mollusca</taxon>
        <taxon>Bivalvia</taxon>
        <taxon>Autobranchia</taxon>
        <taxon>Pteriomorphia</taxon>
        <taxon>Ostreida</taxon>
        <taxon>Ostreoidea</taxon>
        <taxon>Ostreidae</taxon>
        <taxon>Magallana</taxon>
    </lineage>
</organism>
<dbReference type="SUPFAM" id="SSF53335">
    <property type="entry name" value="S-adenosyl-L-methionine-dependent methyltransferases"/>
    <property type="match status" value="1"/>
</dbReference>
<dbReference type="InterPro" id="IPR006342">
    <property type="entry name" value="FkbM_mtfrase"/>
</dbReference>
<evidence type="ECO:0000256" key="1">
    <source>
        <dbReference type="SAM" id="Phobius"/>
    </source>
</evidence>
<dbReference type="OrthoDB" id="40902at2759"/>
<dbReference type="InterPro" id="IPR029063">
    <property type="entry name" value="SAM-dependent_MTases_sf"/>
</dbReference>
<dbReference type="Proteomes" id="UP000005408">
    <property type="component" value="Unassembled WGS sequence"/>
</dbReference>
<dbReference type="NCBIfam" id="TIGR01444">
    <property type="entry name" value="fkbM_fam"/>
    <property type="match status" value="1"/>
</dbReference>
<keyword evidence="1" id="KW-0472">Membrane</keyword>
<evidence type="ECO:0008006" key="4">
    <source>
        <dbReference type="Google" id="ProtNLM"/>
    </source>
</evidence>
<reference evidence="2" key="1">
    <citation type="submission" date="2022-08" db="UniProtKB">
        <authorList>
            <consortium name="EnsemblMetazoa"/>
        </authorList>
    </citation>
    <scope>IDENTIFICATION</scope>
    <source>
        <strain evidence="2">05x7-T-G4-1.051#20</strain>
    </source>
</reference>
<evidence type="ECO:0000313" key="2">
    <source>
        <dbReference type="EnsemblMetazoa" id="G23025.1:cds"/>
    </source>
</evidence>
<dbReference type="EnsemblMetazoa" id="G23025.1">
    <property type="protein sequence ID" value="G23025.1:cds"/>
    <property type="gene ID" value="G23025"/>
</dbReference>
<name>A0A8W8K9U1_MAGGI</name>
<proteinExistence type="predicted"/>
<keyword evidence="1" id="KW-1133">Transmembrane helix</keyword>
<keyword evidence="3" id="KW-1185">Reference proteome</keyword>
<keyword evidence="1" id="KW-0812">Transmembrane</keyword>
<feature type="transmembrane region" description="Helical" evidence="1">
    <location>
        <begin position="12"/>
        <end position="29"/>
    </location>
</feature>
<dbReference type="AlphaFoldDB" id="A0A8W8K9U1"/>